<comment type="caution">
    <text evidence="2">The sequence shown here is derived from an EMBL/GenBank/DDBJ whole genome shotgun (WGS) entry which is preliminary data.</text>
</comment>
<evidence type="ECO:0000313" key="2">
    <source>
        <dbReference type="EMBL" id="GFN78125.1"/>
    </source>
</evidence>
<dbReference type="PANTHER" id="PTHR47020">
    <property type="entry name" value="HILLARIN"/>
    <property type="match status" value="1"/>
</dbReference>
<dbReference type="Pfam" id="PF23265">
    <property type="entry name" value="Ig-like_KY"/>
    <property type="match status" value="1"/>
</dbReference>
<evidence type="ECO:0000259" key="1">
    <source>
        <dbReference type="Pfam" id="PF23265"/>
    </source>
</evidence>
<sequence length="264" mass="30081">MASLIPVTGRERYEEFHRVPLSMPFDGRRPGMAVHNPPPGVVLPRLAFTEGYLGRQAKFDEYGLTLVSHNDPMIYLEQDQPEVEIILGVPQGTRITIKMASLDYQKECNEYCLIRALGPNYLFLLRPPMPGFYKFQIHALPADEAGPQFLGVYNYMIYQPTGKHGDRPFPKQYPPWKDGCYLYEPISLPRGICDHTVPFKLLIPRARDVQIKVGEDWNPLQQTSEPGEFEGFVNFSRGYPSGTKVKVNVKFSGNSYSTLLEYTI</sequence>
<name>A0AAV3XRS0_9GAST</name>
<dbReference type="EMBL" id="BLXT01000545">
    <property type="protein sequence ID" value="GFN78125.1"/>
    <property type="molecule type" value="Genomic_DNA"/>
</dbReference>
<feature type="domain" description="KY-like immunoglobulin-like" evidence="1">
    <location>
        <begin position="55"/>
        <end position="170"/>
    </location>
</feature>
<protein>
    <submittedName>
        <fullName evidence="2">Kyphoscoliosis peptidase</fullName>
    </submittedName>
</protein>
<dbReference type="InterPro" id="IPR056564">
    <property type="entry name" value="Ig-like_KY"/>
</dbReference>
<proteinExistence type="predicted"/>
<dbReference type="AlphaFoldDB" id="A0AAV3XRS0"/>
<dbReference type="Proteomes" id="UP000735302">
    <property type="component" value="Unassembled WGS sequence"/>
</dbReference>
<evidence type="ECO:0000313" key="3">
    <source>
        <dbReference type="Proteomes" id="UP000735302"/>
    </source>
</evidence>
<dbReference type="InterPro" id="IPR053041">
    <property type="entry name" value="Transglut-like_Superfamily_Mod"/>
</dbReference>
<accession>A0AAV3XRS0</accession>
<keyword evidence="3" id="KW-1185">Reference proteome</keyword>
<gene>
    <name evidence="2" type="ORF">PoB_000463100</name>
</gene>
<reference evidence="2 3" key="1">
    <citation type="journal article" date="2021" name="Elife">
        <title>Chloroplast acquisition without the gene transfer in kleptoplastic sea slugs, Plakobranchus ocellatus.</title>
        <authorList>
            <person name="Maeda T."/>
            <person name="Takahashi S."/>
            <person name="Yoshida T."/>
            <person name="Shimamura S."/>
            <person name="Takaki Y."/>
            <person name="Nagai Y."/>
            <person name="Toyoda A."/>
            <person name="Suzuki Y."/>
            <person name="Arimoto A."/>
            <person name="Ishii H."/>
            <person name="Satoh N."/>
            <person name="Nishiyama T."/>
            <person name="Hasebe M."/>
            <person name="Maruyama T."/>
            <person name="Minagawa J."/>
            <person name="Obokata J."/>
            <person name="Shigenobu S."/>
        </authorList>
    </citation>
    <scope>NUCLEOTIDE SEQUENCE [LARGE SCALE GENOMIC DNA]</scope>
</reference>
<organism evidence="2 3">
    <name type="scientific">Plakobranchus ocellatus</name>
    <dbReference type="NCBI Taxonomy" id="259542"/>
    <lineage>
        <taxon>Eukaryota</taxon>
        <taxon>Metazoa</taxon>
        <taxon>Spiralia</taxon>
        <taxon>Lophotrochozoa</taxon>
        <taxon>Mollusca</taxon>
        <taxon>Gastropoda</taxon>
        <taxon>Heterobranchia</taxon>
        <taxon>Euthyneura</taxon>
        <taxon>Panpulmonata</taxon>
        <taxon>Sacoglossa</taxon>
        <taxon>Placobranchoidea</taxon>
        <taxon>Plakobranchidae</taxon>
        <taxon>Plakobranchus</taxon>
    </lineage>
</organism>
<dbReference type="PANTHER" id="PTHR47020:SF1">
    <property type="entry name" value="HILLARIN"/>
    <property type="match status" value="1"/>
</dbReference>